<dbReference type="InterPro" id="IPR014016">
    <property type="entry name" value="UvrD-like_ATP-bd"/>
</dbReference>
<reference evidence="8 9" key="1">
    <citation type="submission" date="2020-08" db="EMBL/GenBank/DDBJ databases">
        <title>Genome sequence of Phycicoccus endophyticus JCM 31784T.</title>
        <authorList>
            <person name="Hyun D.-W."/>
            <person name="Bae J.-W."/>
        </authorList>
    </citation>
    <scope>NUCLEOTIDE SEQUENCE [LARGE SCALE GENOMIC DNA]</scope>
    <source>
        <strain evidence="8 9">JCM 31784</strain>
    </source>
</reference>
<feature type="domain" description="UvrD-like helicase ATP-binding" evidence="7">
    <location>
        <begin position="204"/>
        <end position="602"/>
    </location>
</feature>
<dbReference type="RefSeq" id="WP_166103128.1">
    <property type="nucleotide sequence ID" value="NZ_BMMY01000011.1"/>
</dbReference>
<evidence type="ECO:0000256" key="5">
    <source>
        <dbReference type="PROSITE-ProRule" id="PRU00560"/>
    </source>
</evidence>
<evidence type="ECO:0000256" key="2">
    <source>
        <dbReference type="ARBA" id="ARBA00022801"/>
    </source>
</evidence>
<keyword evidence="3 5" id="KW-0347">Helicase</keyword>
<dbReference type="AlphaFoldDB" id="A0A7G9R072"/>
<dbReference type="Gene3D" id="3.40.50.300">
    <property type="entry name" value="P-loop containing nucleotide triphosphate hydrolases"/>
    <property type="match status" value="3"/>
</dbReference>
<dbReference type="SMART" id="SM00382">
    <property type="entry name" value="AAA"/>
    <property type="match status" value="1"/>
</dbReference>
<accession>A0A7G9R072</accession>
<dbReference type="GO" id="GO:0005524">
    <property type="term" value="F:ATP binding"/>
    <property type="evidence" value="ECO:0007669"/>
    <property type="project" value="UniProtKB-UniRule"/>
</dbReference>
<dbReference type="EMBL" id="CP060712">
    <property type="protein sequence ID" value="QNN48997.1"/>
    <property type="molecule type" value="Genomic_DNA"/>
</dbReference>
<protein>
    <submittedName>
        <fullName evidence="8">AAA family ATPase</fullName>
    </submittedName>
</protein>
<evidence type="ECO:0000256" key="6">
    <source>
        <dbReference type="SAM" id="MobiDB-lite"/>
    </source>
</evidence>
<dbReference type="Proteomes" id="UP000515976">
    <property type="component" value="Chromosome"/>
</dbReference>
<evidence type="ECO:0000259" key="7">
    <source>
        <dbReference type="PROSITE" id="PS51198"/>
    </source>
</evidence>
<feature type="binding site" evidence="5">
    <location>
        <begin position="225"/>
        <end position="232"/>
    </location>
    <ligand>
        <name>ATP</name>
        <dbReference type="ChEBI" id="CHEBI:30616"/>
    </ligand>
</feature>
<dbReference type="GO" id="GO:0043138">
    <property type="term" value="F:3'-5' DNA helicase activity"/>
    <property type="evidence" value="ECO:0007669"/>
    <property type="project" value="TreeGrafter"/>
</dbReference>
<evidence type="ECO:0000256" key="4">
    <source>
        <dbReference type="ARBA" id="ARBA00022840"/>
    </source>
</evidence>
<dbReference type="InterPro" id="IPR003593">
    <property type="entry name" value="AAA+_ATPase"/>
</dbReference>
<evidence type="ECO:0000313" key="9">
    <source>
        <dbReference type="Proteomes" id="UP000515976"/>
    </source>
</evidence>
<dbReference type="KEGG" id="pei:H9L10_12155"/>
<dbReference type="SUPFAM" id="SSF52540">
    <property type="entry name" value="P-loop containing nucleoside triphosphate hydrolases"/>
    <property type="match status" value="1"/>
</dbReference>
<evidence type="ECO:0000313" key="8">
    <source>
        <dbReference type="EMBL" id="QNN48997.1"/>
    </source>
</evidence>
<keyword evidence="4 5" id="KW-0067">ATP-binding</keyword>
<evidence type="ECO:0000256" key="1">
    <source>
        <dbReference type="ARBA" id="ARBA00022741"/>
    </source>
</evidence>
<dbReference type="PROSITE" id="PS51198">
    <property type="entry name" value="UVRD_HELICASE_ATP_BIND"/>
    <property type="match status" value="1"/>
</dbReference>
<dbReference type="Pfam" id="PF00580">
    <property type="entry name" value="UvrD-helicase"/>
    <property type="match status" value="1"/>
</dbReference>
<dbReference type="GO" id="GO:0000725">
    <property type="term" value="P:recombinational repair"/>
    <property type="evidence" value="ECO:0007669"/>
    <property type="project" value="TreeGrafter"/>
</dbReference>
<feature type="region of interest" description="Disordered" evidence="6">
    <location>
        <begin position="1"/>
        <end position="21"/>
    </location>
</feature>
<gene>
    <name evidence="8" type="ORF">H9L10_12155</name>
</gene>
<dbReference type="GO" id="GO:0016787">
    <property type="term" value="F:hydrolase activity"/>
    <property type="evidence" value="ECO:0007669"/>
    <property type="project" value="UniProtKB-UniRule"/>
</dbReference>
<keyword evidence="2 5" id="KW-0378">Hydrolase</keyword>
<dbReference type="GO" id="GO:0005829">
    <property type="term" value="C:cytosol"/>
    <property type="evidence" value="ECO:0007669"/>
    <property type="project" value="TreeGrafter"/>
</dbReference>
<sequence length="736" mass="80221">MTTHHRGQPDTSADVEREVAREQAHVDRVYAELEKATLRARDVEADGLARGRTDRTGDVRDEEMTGLFERDALVHAAARRRAAIDTQYEGLVFGRLDLGEEGSSAAEREVRHIGRLGVRDDDYEPLVVDWRAPAAAAFYRATPVDPMGVVRRRVLRCRGDRVVGVEDDLMVPEAPEDIVVVGDGALMAALTRSRGRQMRDIVATIQRHQDEAIRAPARGVTEITGGPGTGKTVVALHRAAYLLYAERRRFEHGGILVIGPSAAYTAYIERVLPSLGEESVALRALGDVVDGVTALRLDTPEVAEVKGSLRVRRLLARLVARPPLGAPRVLRAFVAGHAVRLEEEALRRVRAEVLRGHQHNLAADAARAALAEAAWRSVRQGERSDFLDAFDSSRDVDEFLASWWRPVDPRELLLALADTDEAYGLSRGVLDQEEAAALAWSYREALETGQWSVADVALADDLLARLGPVPEAVEEDAGFYDIEELDDLTAYGVQDVRAGSGGPGRPGSGAVVTPADARERLLAGRLERASGYAHVLVDEAQDLSPMQWRMVARRGRTASWTVVGDAAQSSWPDTAEAARAREEAFTGLERRTFHMDTNYRNAREIFDHAREVVLPLVPDADIPEAVRETGVRPVDVAVDGSLVAAAADAVETVLEEVDGSVAVVTPRRWADRLGALDGAGEGRVQVVDPLSTKGLEWDATVVVDPDAITEESPGGVRVLYVVLTRAAHRMHVLRPA</sequence>
<dbReference type="PANTHER" id="PTHR11070:SF45">
    <property type="entry name" value="DNA 3'-5' HELICASE"/>
    <property type="match status" value="1"/>
</dbReference>
<evidence type="ECO:0000256" key="3">
    <source>
        <dbReference type="ARBA" id="ARBA00022806"/>
    </source>
</evidence>
<dbReference type="InterPro" id="IPR000212">
    <property type="entry name" value="DNA_helicase_UvrD/REP"/>
</dbReference>
<dbReference type="GO" id="GO:0003677">
    <property type="term" value="F:DNA binding"/>
    <property type="evidence" value="ECO:0007669"/>
    <property type="project" value="InterPro"/>
</dbReference>
<keyword evidence="9" id="KW-1185">Reference proteome</keyword>
<dbReference type="InterPro" id="IPR027417">
    <property type="entry name" value="P-loop_NTPase"/>
</dbReference>
<keyword evidence="1 5" id="KW-0547">Nucleotide-binding</keyword>
<organism evidence="8 9">
    <name type="scientific">Phycicoccus endophyticus</name>
    <dbReference type="NCBI Taxonomy" id="1690220"/>
    <lineage>
        <taxon>Bacteria</taxon>
        <taxon>Bacillati</taxon>
        <taxon>Actinomycetota</taxon>
        <taxon>Actinomycetes</taxon>
        <taxon>Micrococcales</taxon>
        <taxon>Intrasporangiaceae</taxon>
        <taxon>Phycicoccus</taxon>
    </lineage>
</organism>
<name>A0A7G9R072_9MICO</name>
<proteinExistence type="predicted"/>
<dbReference type="PANTHER" id="PTHR11070">
    <property type="entry name" value="UVRD / RECB / PCRA DNA HELICASE FAMILY MEMBER"/>
    <property type="match status" value="1"/>
</dbReference>